<gene>
    <name evidence="2" type="ORF">SPHA_51779</name>
</gene>
<accession>A0A812DGD2</accession>
<organism evidence="2 3">
    <name type="scientific">Acanthosepion pharaonis</name>
    <name type="common">Pharaoh cuttlefish</name>
    <name type="synonym">Sepia pharaonis</name>
    <dbReference type="NCBI Taxonomy" id="158019"/>
    <lineage>
        <taxon>Eukaryota</taxon>
        <taxon>Metazoa</taxon>
        <taxon>Spiralia</taxon>
        <taxon>Lophotrochozoa</taxon>
        <taxon>Mollusca</taxon>
        <taxon>Cephalopoda</taxon>
        <taxon>Coleoidea</taxon>
        <taxon>Decapodiformes</taxon>
        <taxon>Sepiida</taxon>
        <taxon>Sepiina</taxon>
        <taxon>Sepiidae</taxon>
        <taxon>Acanthosepion</taxon>
    </lineage>
</organism>
<comment type="caution">
    <text evidence="2">The sequence shown here is derived from an EMBL/GenBank/DDBJ whole genome shotgun (WGS) entry which is preliminary data.</text>
</comment>
<evidence type="ECO:0000313" key="3">
    <source>
        <dbReference type="Proteomes" id="UP000597762"/>
    </source>
</evidence>
<reference evidence="2" key="1">
    <citation type="submission" date="2021-01" db="EMBL/GenBank/DDBJ databases">
        <authorList>
            <person name="Li R."/>
            <person name="Bekaert M."/>
        </authorList>
    </citation>
    <scope>NUCLEOTIDE SEQUENCE</scope>
    <source>
        <strain evidence="2">Farmed</strain>
    </source>
</reference>
<dbReference type="Proteomes" id="UP000597762">
    <property type="component" value="Unassembled WGS sequence"/>
</dbReference>
<feature type="region of interest" description="Disordered" evidence="1">
    <location>
        <begin position="125"/>
        <end position="144"/>
    </location>
</feature>
<dbReference type="AlphaFoldDB" id="A0A812DGD2"/>
<proteinExistence type="predicted"/>
<name>A0A812DGD2_ACAPH</name>
<evidence type="ECO:0000256" key="1">
    <source>
        <dbReference type="SAM" id="MobiDB-lite"/>
    </source>
</evidence>
<evidence type="ECO:0000313" key="2">
    <source>
        <dbReference type="EMBL" id="CAE1297014.1"/>
    </source>
</evidence>
<dbReference type="EMBL" id="CAHIKZ030003164">
    <property type="protein sequence ID" value="CAE1297014.1"/>
    <property type="molecule type" value="Genomic_DNA"/>
</dbReference>
<keyword evidence="3" id="KW-1185">Reference proteome</keyword>
<protein>
    <submittedName>
        <fullName evidence="2">Uncharacterized protein</fullName>
    </submittedName>
</protein>
<feature type="compositionally biased region" description="Polar residues" evidence="1">
    <location>
        <begin position="131"/>
        <end position="142"/>
    </location>
</feature>
<sequence length="504" mass="54235">MAQLSLFPSYTNAAATALILQSRSCPWFPLIRTQQPLHSTHIVAAVPAAAALNPHRRSCPWSPNTNAAAAALIPQSRSCPWYPLTRTQQSLHSTHIVAAVPCSPLTRTQQPLHSSHRVAAVPGSSLHERSSGCTHPTESQLSLVPPPDTNATVAALIPQKSQLYLVPPYTNAAAAALNPHSRSCPWSPSHERSSRCTHPTESQLYLVPPHTNAAAAALNPHSRSCPWFPLTRTQQPLHSSHIVAASQLSLVPSHERSSRCTHPTESQLYLVPPHTNAAAAALNPHSRSCPWFPLHERSSLVLCTNSSRCHIVAARTQQPLHSTHIVAAVPGSPHERSSRPALNPHSRSCTWFPPHTNAAAAALNPHSRSCPWFPSHERSSRCTSTHIVAAVPAAAALNPHSRSCTWFPNAHTNAAAAALNPHSRSCPWSPPHERSSRCTHPRVAAVPGSPPHTNAAAAALNPHSRSCPWFPLSRTQQPLHSSHIVAAVPGSPSHERSSRCTQPT</sequence>